<evidence type="ECO:0000313" key="1">
    <source>
        <dbReference type="EMBL" id="KIK94336.1"/>
    </source>
</evidence>
<dbReference type="Proteomes" id="UP000054538">
    <property type="component" value="Unassembled WGS sequence"/>
</dbReference>
<gene>
    <name evidence="1" type="ORF">PAXRUDRAFT_457267</name>
</gene>
<organism evidence="1 2">
    <name type="scientific">Paxillus rubicundulus Ve08.2h10</name>
    <dbReference type="NCBI Taxonomy" id="930991"/>
    <lineage>
        <taxon>Eukaryota</taxon>
        <taxon>Fungi</taxon>
        <taxon>Dikarya</taxon>
        <taxon>Basidiomycota</taxon>
        <taxon>Agaricomycotina</taxon>
        <taxon>Agaricomycetes</taxon>
        <taxon>Agaricomycetidae</taxon>
        <taxon>Boletales</taxon>
        <taxon>Paxilineae</taxon>
        <taxon>Paxillaceae</taxon>
        <taxon>Paxillus</taxon>
    </lineage>
</organism>
<dbReference type="AlphaFoldDB" id="A0A0D0DWN4"/>
<dbReference type="InParanoid" id="A0A0D0DWN4"/>
<accession>A0A0D0DWN4</accession>
<proteinExistence type="predicted"/>
<evidence type="ECO:0000313" key="2">
    <source>
        <dbReference type="Proteomes" id="UP000054538"/>
    </source>
</evidence>
<reference evidence="2" key="2">
    <citation type="submission" date="2015-01" db="EMBL/GenBank/DDBJ databases">
        <title>Evolutionary Origins and Diversification of the Mycorrhizal Mutualists.</title>
        <authorList>
            <consortium name="DOE Joint Genome Institute"/>
            <consortium name="Mycorrhizal Genomics Consortium"/>
            <person name="Kohler A."/>
            <person name="Kuo A."/>
            <person name="Nagy L.G."/>
            <person name="Floudas D."/>
            <person name="Copeland A."/>
            <person name="Barry K.W."/>
            <person name="Cichocki N."/>
            <person name="Veneault-Fourrey C."/>
            <person name="LaButti K."/>
            <person name="Lindquist E.A."/>
            <person name="Lipzen A."/>
            <person name="Lundell T."/>
            <person name="Morin E."/>
            <person name="Murat C."/>
            <person name="Riley R."/>
            <person name="Ohm R."/>
            <person name="Sun H."/>
            <person name="Tunlid A."/>
            <person name="Henrissat B."/>
            <person name="Grigoriev I.V."/>
            <person name="Hibbett D.S."/>
            <person name="Martin F."/>
        </authorList>
    </citation>
    <scope>NUCLEOTIDE SEQUENCE [LARGE SCALE GENOMIC DNA]</scope>
    <source>
        <strain evidence="2">Ve08.2h10</strain>
    </source>
</reference>
<keyword evidence="2" id="KW-1185">Reference proteome</keyword>
<protein>
    <submittedName>
        <fullName evidence="1">Unplaced genomic scaffold scaffold_293, whole genome shotgun sequence</fullName>
    </submittedName>
</protein>
<dbReference type="HOGENOM" id="CLU_2134319_0_0_1"/>
<dbReference type="EMBL" id="KN825115">
    <property type="protein sequence ID" value="KIK94336.1"/>
    <property type="molecule type" value="Genomic_DNA"/>
</dbReference>
<reference evidence="1 2" key="1">
    <citation type="submission" date="2014-04" db="EMBL/GenBank/DDBJ databases">
        <authorList>
            <consortium name="DOE Joint Genome Institute"/>
            <person name="Kuo A."/>
            <person name="Kohler A."/>
            <person name="Jargeat P."/>
            <person name="Nagy L.G."/>
            <person name="Floudas D."/>
            <person name="Copeland A."/>
            <person name="Barry K.W."/>
            <person name="Cichocki N."/>
            <person name="Veneault-Fourrey C."/>
            <person name="LaButti K."/>
            <person name="Lindquist E.A."/>
            <person name="Lipzen A."/>
            <person name="Lundell T."/>
            <person name="Morin E."/>
            <person name="Murat C."/>
            <person name="Sun H."/>
            <person name="Tunlid A."/>
            <person name="Henrissat B."/>
            <person name="Grigoriev I.V."/>
            <person name="Hibbett D.S."/>
            <person name="Martin F."/>
            <person name="Nordberg H.P."/>
            <person name="Cantor M.N."/>
            <person name="Hua S.X."/>
        </authorList>
    </citation>
    <scope>NUCLEOTIDE SEQUENCE [LARGE SCALE GENOMIC DNA]</scope>
    <source>
        <strain evidence="1 2">Ve08.2h10</strain>
    </source>
</reference>
<sequence>MLSDTTVREPAVSLSQRMSPCDHGWIYHQFHRFTPCPVFKLHLFVGLRLTGPISLPGERMIQLHNPAWESCQMSLLHLAQVKALLQPFLRMPRQGGSCSAFLCWEGQNPLKRR</sequence>
<name>A0A0D0DWN4_9AGAM</name>